<gene>
    <name evidence="1" type="primary">g1194</name>
    <name evidence="1" type="ORF">NpPPO83_00001194</name>
</gene>
<accession>A0ACB5SBJ1</accession>
<comment type="caution">
    <text evidence="1">The sequence shown here is derived from an EMBL/GenBank/DDBJ whole genome shotgun (WGS) entry which is preliminary data.</text>
</comment>
<keyword evidence="2" id="KW-1185">Reference proteome</keyword>
<evidence type="ECO:0000313" key="2">
    <source>
        <dbReference type="Proteomes" id="UP001165186"/>
    </source>
</evidence>
<protein>
    <submittedName>
        <fullName evidence="1">Uncharacterized protein</fullName>
    </submittedName>
</protein>
<reference evidence="1" key="1">
    <citation type="submission" date="2024-09" db="EMBL/GenBank/DDBJ databases">
        <title>Draft Genome Sequences of Neofusicoccum parvum.</title>
        <authorList>
            <person name="Ashida A."/>
            <person name="Camagna M."/>
            <person name="Tanaka A."/>
            <person name="Takemoto D."/>
        </authorList>
    </citation>
    <scope>NUCLEOTIDE SEQUENCE</scope>
    <source>
        <strain evidence="1">PPO83</strain>
    </source>
</reference>
<organism evidence="1 2">
    <name type="scientific">Neofusicoccum parvum</name>
    <dbReference type="NCBI Taxonomy" id="310453"/>
    <lineage>
        <taxon>Eukaryota</taxon>
        <taxon>Fungi</taxon>
        <taxon>Dikarya</taxon>
        <taxon>Ascomycota</taxon>
        <taxon>Pezizomycotina</taxon>
        <taxon>Dothideomycetes</taxon>
        <taxon>Dothideomycetes incertae sedis</taxon>
        <taxon>Botryosphaeriales</taxon>
        <taxon>Botryosphaeriaceae</taxon>
        <taxon>Neofusicoccum</taxon>
    </lineage>
</organism>
<proteinExistence type="predicted"/>
<dbReference type="Proteomes" id="UP001165186">
    <property type="component" value="Unassembled WGS sequence"/>
</dbReference>
<name>A0ACB5SBJ1_9PEZI</name>
<dbReference type="EMBL" id="BSXG01000066">
    <property type="protein sequence ID" value="GME33924.1"/>
    <property type="molecule type" value="Genomic_DNA"/>
</dbReference>
<evidence type="ECO:0000313" key="1">
    <source>
        <dbReference type="EMBL" id="GME33924.1"/>
    </source>
</evidence>
<sequence>MFSQLSAVLFTASVFVSSVCAAPLQGKQYSYTITSQTQVNGAPWNGGAMVGAGGTLTYSKAHEVGVSVEVGVDLGLDFKEIWSLGLSVSVAYSTSDSVEASAQYTCPTATSGDQMMCSLMVTPHMLQVGGVQTHQTLHHPYQVTYPRLTNDGNLYLDVELCVCGNYKGWASLAPVTEGAEPQRWPVCPSDC</sequence>